<evidence type="ECO:0008006" key="3">
    <source>
        <dbReference type="Google" id="ProtNLM"/>
    </source>
</evidence>
<protein>
    <recommendedName>
        <fullName evidence="3">Immunity protein 43 domain-containing protein</fullName>
    </recommendedName>
</protein>
<sequence length="229" mass="27402">MKYYWCKESINTREIGIYPQALSAKNILDFNEFRFGVDEPIQRQFTLPEPILQSKAKETTHLSVVSIDYSVFLVLKNYFIDFLKDFKIADFQFWSIDVHHKKQLLKDYSLFHLSYPSQKEIIDFEKSKFEINEDWVMRNSIGEVVKFYNYEDYHAELKKHTTPPFLLAHELVLDFSKQENDILRLANMPMTGLGYYVSERLKNAIEEKRFTGFAFQEIEEMDKRIKVIY</sequence>
<dbReference type="EMBL" id="CP096205">
    <property type="protein sequence ID" value="UPQ80071.1"/>
    <property type="molecule type" value="Genomic_DNA"/>
</dbReference>
<evidence type="ECO:0000313" key="1">
    <source>
        <dbReference type="EMBL" id="UPQ80071.1"/>
    </source>
</evidence>
<reference evidence="1" key="1">
    <citation type="submission" date="2022-04" db="EMBL/GenBank/DDBJ databases">
        <title>Consumption of N2O by Flavobacterium azooxidireducens sp. nov. isolated from Decomposing Leaf Litter of Phragmites australis (Cav.).</title>
        <authorList>
            <person name="Behrendt U."/>
            <person name="Spanner T."/>
            <person name="Augustin J."/>
            <person name="Horn M.A."/>
            <person name="Kolb S."/>
            <person name="Ulrich A."/>
        </authorList>
    </citation>
    <scope>NUCLEOTIDE SEQUENCE</scope>
    <source>
        <strain evidence="1">IGB 4-14</strain>
    </source>
</reference>
<dbReference type="Proteomes" id="UP000830583">
    <property type="component" value="Chromosome"/>
</dbReference>
<name>A0ABY4KGX7_9FLAO</name>
<accession>A0ABY4KGX7</accession>
<gene>
    <name evidence="1" type="ORF">M0M57_04365</name>
</gene>
<dbReference type="RefSeq" id="WP_248435727.1">
    <property type="nucleotide sequence ID" value="NZ_CP096205.1"/>
</dbReference>
<organism evidence="1 2">
    <name type="scientific">Flavobacterium azooxidireducens</name>
    <dbReference type="NCBI Taxonomy" id="1871076"/>
    <lineage>
        <taxon>Bacteria</taxon>
        <taxon>Pseudomonadati</taxon>
        <taxon>Bacteroidota</taxon>
        <taxon>Flavobacteriia</taxon>
        <taxon>Flavobacteriales</taxon>
        <taxon>Flavobacteriaceae</taxon>
        <taxon>Flavobacterium</taxon>
    </lineage>
</organism>
<keyword evidence="2" id="KW-1185">Reference proteome</keyword>
<proteinExistence type="predicted"/>
<evidence type="ECO:0000313" key="2">
    <source>
        <dbReference type="Proteomes" id="UP000830583"/>
    </source>
</evidence>